<protein>
    <submittedName>
        <fullName evidence="1">2a563362-f735-410d-8f35-2da4a75610ed</fullName>
    </submittedName>
</protein>
<sequence>MSEEPSNLSSVLALDSEHAAAFKQALARLLSTDVAEITYAEILDGLPTVDSFCDFHFIQETHPVFELRHDVLCPGVIDRTREFRAHFDPLQLTFPSTLLSAFQRTHPGTQRFELRLIELLAVSCHQIAVYLFNLDDGVHKHRVYEEWRDRPRERIRPSEYIAPAAFFHNDYVDFDQYPAGIADVVGYWAEARIFGGVVVFDRGPSGTECRDLFLHPSRLYRARTIFPPTAAQYAAIIDFLLGPAPDGAACPFPVVPTSENRWRHDPWDSMTRFHIFRDRYERKPPQGPKPHHCVRSELDWPELADEHMILLLQYEASLGKPVDQAAIDAAYERLKLITPSSPLWPRSKDPGPP</sequence>
<dbReference type="AlphaFoldDB" id="A0A3S4CCA0"/>
<dbReference type="Proteomes" id="UP000289323">
    <property type="component" value="Unassembled WGS sequence"/>
</dbReference>
<reference evidence="1 2" key="1">
    <citation type="submission" date="2018-04" db="EMBL/GenBank/DDBJ databases">
        <authorList>
            <person name="Huttner S."/>
            <person name="Dainat J."/>
        </authorList>
    </citation>
    <scope>NUCLEOTIDE SEQUENCE [LARGE SCALE GENOMIC DNA]</scope>
</reference>
<accession>A0A3S4CCA0</accession>
<name>A0A3S4CCA0_9PEZI</name>
<organism evidence="1 2">
    <name type="scientific">Thermothielavioides terrestris</name>
    <dbReference type="NCBI Taxonomy" id="2587410"/>
    <lineage>
        <taxon>Eukaryota</taxon>
        <taxon>Fungi</taxon>
        <taxon>Dikarya</taxon>
        <taxon>Ascomycota</taxon>
        <taxon>Pezizomycotina</taxon>
        <taxon>Sordariomycetes</taxon>
        <taxon>Sordariomycetidae</taxon>
        <taxon>Sordariales</taxon>
        <taxon>Chaetomiaceae</taxon>
        <taxon>Thermothielavioides</taxon>
    </lineage>
</organism>
<proteinExistence type="predicted"/>
<evidence type="ECO:0000313" key="1">
    <source>
        <dbReference type="EMBL" id="SPQ27133.1"/>
    </source>
</evidence>
<evidence type="ECO:0000313" key="2">
    <source>
        <dbReference type="Proteomes" id="UP000289323"/>
    </source>
</evidence>
<dbReference type="EMBL" id="OUUZ01000019">
    <property type="protein sequence ID" value="SPQ27133.1"/>
    <property type="molecule type" value="Genomic_DNA"/>
</dbReference>
<gene>
    <name evidence="1" type="ORF">TT172_LOCUS9552</name>
</gene>